<feature type="domain" description="AlgX/AlgJ SGNH hydrolase-like" evidence="7">
    <location>
        <begin position="60"/>
        <end position="235"/>
    </location>
</feature>
<dbReference type="GO" id="GO:0016740">
    <property type="term" value="F:transferase activity"/>
    <property type="evidence" value="ECO:0007669"/>
    <property type="project" value="UniProtKB-KW"/>
</dbReference>
<evidence type="ECO:0000256" key="6">
    <source>
        <dbReference type="ARBA" id="ARBA00022841"/>
    </source>
</evidence>
<sequence length="245" mass="28529">MVEKRKLSKLPKLPVNIKEIEQFPAMFNRYYADHFGLRELLTHYYKMLKYSIGDSSSEHVTIGKNGWLFLGSIKNYYKGYSDPIGDVRNINLYSQQELEEFSLHINRLSDWLAKKGIQYIFIIAPNKHTIYFDQLPGDILKVNENSATDQLINYLREHSTVTQVDLRPALINAKQDHQLYYKTDTHWNGYGANIAQYEIMLEIEKLFPGKIQPELQNIEDLVFSGGDLANFIGIDINRIYAKPIF</sequence>
<evidence type="ECO:0000256" key="3">
    <source>
        <dbReference type="ARBA" id="ARBA00022679"/>
    </source>
</evidence>
<evidence type="ECO:0000256" key="4">
    <source>
        <dbReference type="ARBA" id="ARBA00022729"/>
    </source>
</evidence>
<dbReference type="Pfam" id="PF16822">
    <property type="entry name" value="ALGX"/>
    <property type="match status" value="1"/>
</dbReference>
<evidence type="ECO:0000259" key="7">
    <source>
        <dbReference type="Pfam" id="PF16822"/>
    </source>
</evidence>
<dbReference type="GO" id="GO:0042597">
    <property type="term" value="C:periplasmic space"/>
    <property type="evidence" value="ECO:0007669"/>
    <property type="project" value="UniProtKB-SubCell"/>
</dbReference>
<dbReference type="AlphaFoldDB" id="A0A7Z0MNX6"/>
<evidence type="ECO:0000313" key="9">
    <source>
        <dbReference type="Proteomes" id="UP000537890"/>
    </source>
</evidence>
<gene>
    <name evidence="8" type="ORF">H0A75_05795</name>
</gene>
<keyword evidence="5" id="KW-0574">Periplasm</keyword>
<dbReference type="InterPro" id="IPR031811">
    <property type="entry name" value="ALGX/ALGJ_SGNH-like"/>
</dbReference>
<name>A0A7Z0MNX6_9GAMM</name>
<accession>A0A7Z0MNX6</accession>
<dbReference type="UniPathway" id="UPA00286"/>
<comment type="subcellular location">
    <subcellularLocation>
        <location evidence="1">Periplasm</location>
    </subcellularLocation>
</comment>
<comment type="pathway">
    <text evidence="2">Glycan biosynthesis; alginate biosynthesis.</text>
</comment>
<proteinExistence type="predicted"/>
<evidence type="ECO:0000256" key="2">
    <source>
        <dbReference type="ARBA" id="ARBA00005182"/>
    </source>
</evidence>
<dbReference type="GO" id="GO:0042121">
    <property type="term" value="P:alginic acid biosynthetic process"/>
    <property type="evidence" value="ECO:0007669"/>
    <property type="project" value="UniProtKB-UniPathway"/>
</dbReference>
<keyword evidence="4" id="KW-0732">Signal</keyword>
<dbReference type="EMBL" id="JACCHS010000095">
    <property type="protein sequence ID" value="NYT47161.1"/>
    <property type="molecule type" value="Genomic_DNA"/>
</dbReference>
<comment type="caution">
    <text evidence="8">The sequence shown here is derived from an EMBL/GenBank/DDBJ whole genome shotgun (WGS) entry which is preliminary data.</text>
</comment>
<evidence type="ECO:0000256" key="1">
    <source>
        <dbReference type="ARBA" id="ARBA00004418"/>
    </source>
</evidence>
<evidence type="ECO:0000313" key="8">
    <source>
        <dbReference type="EMBL" id="NYT47161.1"/>
    </source>
</evidence>
<reference evidence="8 9" key="1">
    <citation type="submission" date="2020-05" db="EMBL/GenBank/DDBJ databases">
        <title>Horizontal transmission and recombination maintain forever young bacterial symbiont genomes.</title>
        <authorList>
            <person name="Russell S.L."/>
            <person name="Pepper-Tunick E."/>
            <person name="Svedberg J."/>
            <person name="Byrne A."/>
            <person name="Ruelas Castillo J."/>
            <person name="Vollmers C."/>
            <person name="Beinart R.A."/>
            <person name="Corbett-Detig R."/>
        </authorList>
    </citation>
    <scope>NUCLEOTIDE SEQUENCE [LARGE SCALE GENOMIC DNA]</scope>
    <source>
        <strain evidence="8">4727-3</strain>
    </source>
</reference>
<protein>
    <recommendedName>
        <fullName evidence="7">AlgX/AlgJ SGNH hydrolase-like domain-containing protein</fullName>
    </recommendedName>
</protein>
<keyword evidence="3" id="KW-0808">Transferase</keyword>
<organism evidence="8 9">
    <name type="scientific">Candidatus Methanofishera endochildressiae</name>
    <dbReference type="NCBI Taxonomy" id="2738884"/>
    <lineage>
        <taxon>Bacteria</taxon>
        <taxon>Pseudomonadati</taxon>
        <taxon>Pseudomonadota</taxon>
        <taxon>Gammaproteobacteria</taxon>
        <taxon>Candidatus Methanofishera</taxon>
    </lineage>
</organism>
<evidence type="ECO:0000256" key="5">
    <source>
        <dbReference type="ARBA" id="ARBA00022764"/>
    </source>
</evidence>
<keyword evidence="6" id="KW-0016">Alginate biosynthesis</keyword>
<dbReference type="Proteomes" id="UP000537890">
    <property type="component" value="Unassembled WGS sequence"/>
</dbReference>